<evidence type="ECO:0000313" key="6">
    <source>
        <dbReference type="Proteomes" id="UP000355283"/>
    </source>
</evidence>
<dbReference type="InterPro" id="IPR003593">
    <property type="entry name" value="AAA+_ATPase"/>
</dbReference>
<dbReference type="PANTHER" id="PTHR43158">
    <property type="entry name" value="SKFA PEPTIDE EXPORT ATP-BINDING PROTEIN SKFE"/>
    <property type="match status" value="1"/>
</dbReference>
<dbReference type="InterPro" id="IPR017871">
    <property type="entry name" value="ABC_transporter-like_CS"/>
</dbReference>
<dbReference type="Proteomes" id="UP000355283">
    <property type="component" value="Unassembled WGS sequence"/>
</dbReference>
<dbReference type="GO" id="GO:0005524">
    <property type="term" value="F:ATP binding"/>
    <property type="evidence" value="ECO:0007669"/>
    <property type="project" value="UniProtKB-KW"/>
</dbReference>
<feature type="region of interest" description="Disordered" evidence="3">
    <location>
        <begin position="499"/>
        <end position="524"/>
    </location>
</feature>
<evidence type="ECO:0000256" key="2">
    <source>
        <dbReference type="ARBA" id="ARBA00022840"/>
    </source>
</evidence>
<keyword evidence="2" id="KW-0067">ATP-binding</keyword>
<protein>
    <recommendedName>
        <fullName evidence="4">ABC transporter domain-containing protein</fullName>
    </recommendedName>
</protein>
<sequence>MAACRIPTRGRCHISWTGTALSLACTGNKRFATSQTDAAKWRQIYGQKPPPHAGKKALPPQELARLDARNGILVAQESDEGIKTFRAFAGGKEDYVLRFGDHVCVMGKNGAGKSLFCQALGGHREVLPHGMMSIEDTKESFQGADAKQERLEGTGCKEAEKGGAGKATGREGSVMFMSFSMHGHFLARYKDRVVADVLGGSSDPLARRLIVQLGLYPLWYKRVHMLSTGEIRKVLLAATLSKSPRVLVLDKPFDGLDAPSRKSLHTVLSQLCQGFPRLLVDLGSARRSVPRTSMVLVTHRREEVPQEVGRLVSVDGFEIEYEGAMEAQRLASLRALGPAPLPSLPRTLPKLYRPQVPRASTLSSPKARENLQTVLLFDGVRYTKGEHLLLNTVSWRVKQGEVWALKGLNGAGKSTLTRLLLERWREDLEERWRRAGKGGEGGRAEGHTGPSAQVQGRVAVGVPHIGVVSTELHLQLAATCSEWPASAVVLSGLEPLPPAGMVDPASSPPPPPHPPVDQGQPEHERLERPFLKPPARLLPLLKEWGDILGISSLYSTPFGRLSQGQQKLVVIARALIGAPPLLIFDEACQGLDSQHRALIMSLLTTIAKSASSWLTLLYISHHEDEALPEVTSHVLELERGRVSFAGTSEQWNELTLKRRKEHEAGGRKKGGIGLSLA</sequence>
<feature type="compositionally biased region" description="Pro residues" evidence="3">
    <location>
        <begin position="506"/>
        <end position="515"/>
    </location>
</feature>
<keyword evidence="6" id="KW-1185">Reference proteome</keyword>
<organism evidence="5 6">
    <name type="scientific">Nannochloropsis salina CCMP1776</name>
    <dbReference type="NCBI Taxonomy" id="1027361"/>
    <lineage>
        <taxon>Eukaryota</taxon>
        <taxon>Sar</taxon>
        <taxon>Stramenopiles</taxon>
        <taxon>Ochrophyta</taxon>
        <taxon>Eustigmatophyceae</taxon>
        <taxon>Eustigmatales</taxon>
        <taxon>Monodopsidaceae</taxon>
        <taxon>Microchloropsis</taxon>
        <taxon>Microchloropsis salina</taxon>
    </lineage>
</organism>
<evidence type="ECO:0000313" key="5">
    <source>
        <dbReference type="EMBL" id="TFJ80971.1"/>
    </source>
</evidence>
<name>A0A4D9CP85_9STRA</name>
<dbReference type="PANTHER" id="PTHR43158:SF2">
    <property type="entry name" value="SKFA PEPTIDE EXPORT ATP-BINDING PROTEIN SKFE"/>
    <property type="match status" value="1"/>
</dbReference>
<evidence type="ECO:0000259" key="4">
    <source>
        <dbReference type="PROSITE" id="PS50893"/>
    </source>
</evidence>
<dbReference type="Pfam" id="PF00005">
    <property type="entry name" value="ABC_tran"/>
    <property type="match status" value="2"/>
</dbReference>
<comment type="caution">
    <text evidence="5">The sequence shown here is derived from an EMBL/GenBank/DDBJ whole genome shotgun (WGS) entry which is preliminary data.</text>
</comment>
<feature type="domain" description="ABC transporter" evidence="4">
    <location>
        <begin position="75"/>
        <end position="341"/>
    </location>
</feature>
<dbReference type="PROSITE" id="PS50893">
    <property type="entry name" value="ABC_TRANSPORTER_2"/>
    <property type="match status" value="2"/>
</dbReference>
<dbReference type="PROSITE" id="PS51257">
    <property type="entry name" value="PROKAR_LIPOPROTEIN"/>
    <property type="match status" value="1"/>
</dbReference>
<evidence type="ECO:0000256" key="1">
    <source>
        <dbReference type="ARBA" id="ARBA00022741"/>
    </source>
</evidence>
<dbReference type="InterPro" id="IPR027417">
    <property type="entry name" value="P-loop_NTPase"/>
</dbReference>
<keyword evidence="1" id="KW-0547">Nucleotide-binding</keyword>
<dbReference type="AlphaFoldDB" id="A0A4D9CP85"/>
<evidence type="ECO:0000256" key="3">
    <source>
        <dbReference type="SAM" id="MobiDB-lite"/>
    </source>
</evidence>
<reference evidence="5 6" key="1">
    <citation type="submission" date="2019-01" db="EMBL/GenBank/DDBJ databases">
        <title>Nuclear Genome Assembly of the Microalgal Biofuel strain Nannochloropsis salina CCMP1776.</title>
        <authorList>
            <person name="Hovde B."/>
        </authorList>
    </citation>
    <scope>NUCLEOTIDE SEQUENCE [LARGE SCALE GENOMIC DNA]</scope>
    <source>
        <strain evidence="5 6">CCMP1776</strain>
    </source>
</reference>
<dbReference type="SMART" id="SM00382">
    <property type="entry name" value="AAA"/>
    <property type="match status" value="2"/>
</dbReference>
<feature type="domain" description="ABC transporter" evidence="4">
    <location>
        <begin position="375"/>
        <end position="664"/>
    </location>
</feature>
<proteinExistence type="predicted"/>
<gene>
    <name evidence="5" type="ORF">NSK_007614</name>
</gene>
<dbReference type="PROSITE" id="PS00211">
    <property type="entry name" value="ABC_TRANSPORTER_1"/>
    <property type="match status" value="1"/>
</dbReference>
<accession>A0A4D9CP85</accession>
<dbReference type="OrthoDB" id="10255969at2759"/>
<dbReference type="EMBL" id="SDOX01000145">
    <property type="protein sequence ID" value="TFJ80971.1"/>
    <property type="molecule type" value="Genomic_DNA"/>
</dbReference>
<dbReference type="InterPro" id="IPR003439">
    <property type="entry name" value="ABC_transporter-like_ATP-bd"/>
</dbReference>
<dbReference type="GO" id="GO:0016887">
    <property type="term" value="F:ATP hydrolysis activity"/>
    <property type="evidence" value="ECO:0007669"/>
    <property type="project" value="InterPro"/>
</dbReference>
<dbReference type="Gene3D" id="3.40.50.300">
    <property type="entry name" value="P-loop containing nucleotide triphosphate hydrolases"/>
    <property type="match status" value="2"/>
</dbReference>
<dbReference type="SUPFAM" id="SSF52540">
    <property type="entry name" value="P-loop containing nucleoside triphosphate hydrolases"/>
    <property type="match status" value="2"/>
</dbReference>